<dbReference type="Proteomes" id="UP000516660">
    <property type="component" value="Chromosome"/>
</dbReference>
<reference evidence="1 2" key="1">
    <citation type="submission" date="2020-08" db="EMBL/GenBank/DDBJ databases">
        <title>Description of Clavibacter zhangzhiyonge sp. nov., a phytopathogenic actinobacterium isolated from barley seeds, causing leaf brown spot and decline.</title>
        <authorList>
            <person name="Tian Q."/>
            <person name="Chuan J."/>
            <person name="Zhao W."/>
            <person name="Li X."/>
        </authorList>
    </citation>
    <scope>NUCLEOTIDE SEQUENCE [LARGE SCALE GENOMIC DNA]</scope>
    <source>
        <strain evidence="1 2">DM1</strain>
    </source>
</reference>
<dbReference type="KEGG" id="czh:H9X71_13285"/>
<evidence type="ECO:0000313" key="1">
    <source>
        <dbReference type="EMBL" id="QOD43541.1"/>
    </source>
</evidence>
<dbReference type="EMBL" id="CP061274">
    <property type="protein sequence ID" value="QOD43541.1"/>
    <property type="molecule type" value="Genomic_DNA"/>
</dbReference>
<dbReference type="AlphaFoldDB" id="A0A7L7Z1J6"/>
<evidence type="ECO:0000313" key="2">
    <source>
        <dbReference type="Proteomes" id="UP000516660"/>
    </source>
</evidence>
<keyword evidence="2" id="KW-1185">Reference proteome</keyword>
<protein>
    <recommendedName>
        <fullName evidence="3">GIY-YIG domain-containing protein</fullName>
    </recommendedName>
</protein>
<organism evidence="1 2">
    <name type="scientific">Clavibacter zhangzhiyongii</name>
    <dbReference type="NCBI Taxonomy" id="2768071"/>
    <lineage>
        <taxon>Bacteria</taxon>
        <taxon>Bacillati</taxon>
        <taxon>Actinomycetota</taxon>
        <taxon>Actinomycetes</taxon>
        <taxon>Micrococcales</taxon>
        <taxon>Microbacteriaceae</taxon>
        <taxon>Clavibacter</taxon>
    </lineage>
</organism>
<dbReference type="RefSeq" id="WP_191147502.1">
    <property type="nucleotide sequence ID" value="NZ_CP061274.1"/>
</dbReference>
<name>A0A7L7Z1J6_9MICO</name>
<proteinExistence type="predicted"/>
<gene>
    <name evidence="1" type="ORF">H9X71_13285</name>
</gene>
<accession>A0A7L7Z1J6</accession>
<evidence type="ECO:0008006" key="3">
    <source>
        <dbReference type="Google" id="ProtNLM"/>
    </source>
</evidence>
<sequence>MSIEGDSGSYVYLYRSTGTQQKAKYVGYGRKPARALSHAAESHNDALRSWLERGDYSLEIAGPYADEKTGLEVEAALISAMAPEFNRAVGNGHRFLPLGVPADLADRIGLAPVHEGDLAQQAGGALFVYLAAGDVLADGRIMADPSNPDEKIIAADAEAWWQIERHLDEWIEHPTDAPRALVAVHGPHTRARFVIGSFEIDVQLLLSRDPSLRQGSLWKIPLVNREDADFAALRGRKLTYSSFGQLKQQLYHWVDEHGETRWDGKQS</sequence>